<accession>A0A166BWH1</accession>
<evidence type="ECO:0000256" key="3">
    <source>
        <dbReference type="ARBA" id="ARBA00005043"/>
    </source>
</evidence>
<reference evidence="12 13" key="1">
    <citation type="journal article" date="2016" name="Mol. Biol. Evol.">
        <title>Comparative Genomics of Early-Diverging Mushroom-Forming Fungi Provides Insights into the Origins of Lignocellulose Decay Capabilities.</title>
        <authorList>
            <person name="Nagy L.G."/>
            <person name="Riley R."/>
            <person name="Tritt A."/>
            <person name="Adam C."/>
            <person name="Daum C."/>
            <person name="Floudas D."/>
            <person name="Sun H."/>
            <person name="Yadav J.S."/>
            <person name="Pangilinan J."/>
            <person name="Larsson K.H."/>
            <person name="Matsuura K."/>
            <person name="Barry K."/>
            <person name="Labutti K."/>
            <person name="Kuo R."/>
            <person name="Ohm R.A."/>
            <person name="Bhattacharya S.S."/>
            <person name="Shirouzu T."/>
            <person name="Yoshinaga Y."/>
            <person name="Martin F.M."/>
            <person name="Grigoriev I.V."/>
            <person name="Hibbett D.S."/>
        </authorList>
    </citation>
    <scope>NUCLEOTIDE SEQUENCE [LARGE SCALE GENOMIC DNA]</scope>
    <source>
        <strain evidence="12 13">HHB10207 ss-3</strain>
    </source>
</reference>
<proteinExistence type="inferred from homology"/>
<evidence type="ECO:0000256" key="5">
    <source>
        <dbReference type="ARBA" id="ARBA00020267"/>
    </source>
</evidence>
<keyword evidence="8" id="KW-0819">tRNA processing</keyword>
<dbReference type="GO" id="GO:0002098">
    <property type="term" value="P:tRNA wobble uridine modification"/>
    <property type="evidence" value="ECO:0007669"/>
    <property type="project" value="InterPro"/>
</dbReference>
<dbReference type="GO" id="GO:0005737">
    <property type="term" value="C:cytoplasm"/>
    <property type="evidence" value="ECO:0007669"/>
    <property type="project" value="UniProtKB-SubCell"/>
</dbReference>
<dbReference type="GO" id="GO:0005634">
    <property type="term" value="C:nucleus"/>
    <property type="evidence" value="ECO:0007669"/>
    <property type="project" value="UniProtKB-SubCell"/>
</dbReference>
<comment type="similarity">
    <text evidence="4">Belongs to the WD repeat ELP2 family.</text>
</comment>
<feature type="repeat" description="WD" evidence="11">
    <location>
        <begin position="651"/>
        <end position="692"/>
    </location>
</feature>
<dbReference type="InterPro" id="IPR037289">
    <property type="entry name" value="Elp2"/>
</dbReference>
<dbReference type="Gene3D" id="2.130.10.10">
    <property type="entry name" value="YVTN repeat-like/Quinoprotein amine dehydrogenase"/>
    <property type="match status" value="3"/>
</dbReference>
<dbReference type="UniPathway" id="UPA00988"/>
<evidence type="ECO:0000256" key="4">
    <source>
        <dbReference type="ARBA" id="ARBA00005881"/>
    </source>
</evidence>
<keyword evidence="6" id="KW-0963">Cytoplasm</keyword>
<dbReference type="EMBL" id="KV428098">
    <property type="protein sequence ID" value="KZT36820.1"/>
    <property type="molecule type" value="Genomic_DNA"/>
</dbReference>
<dbReference type="InterPro" id="IPR001680">
    <property type="entry name" value="WD40_rpt"/>
</dbReference>
<dbReference type="STRING" id="1314776.A0A166BWH1"/>
<sequence>MASASTEYISASTNRFNHAAAIGPASSLIAFGSHNFVALWDASDAANKGIYATLPGHEAQVTVVHFLNERLLASADENGVVLLRRKTQDGKWKISSKTQAHTKSISALTSSGDLLVTGASDSLVKVWSIAEHNDLSSSDSLVEVQSIDLKGRYALDIKVTNLPNTSSLIMAIGSTERNIQLWVRGEDQFQKVASLFGHEDWIRTLAFSPSGPQANPSLTLASGSQDGNIRLWLIEEIQNAPPVKAGELTDDVLDAFEASLGDVGDADEGGRQLSLKRYVVGVKTATEGQRRYSVTLDALLVGHEAGVTSLEWRPAQTGSSLPSILSTSTDSSLIIWSPVSRTTGASSADSDSLWIVRQRFGDVGGQRLGGFVGGLWARKGAEALAWGWNGCWRRWRYQEANDRWAEATAIGGHQGPVRGASWSPGGEYLISTGLDQTTRAHGKLVSGERANTWAEIARPQIHGYDVIDVAHLDSLKFVSVSDEKVARVFEAPKGFASLVKAHGILSDIEENTRPLAASLPPLGLSNKAVTGGCDHSSASLPLEGELQATTLWPETEKVFGHGYELIALATSHSGTLLATACKSTSPEHAVIRVHETKTWQLFGTPLAGHALTVTRIAFSPDDRYILTVSRDRTWRVFALEPDAGYRPVSFDKSHARIIWDCAWSPTGSFFATAARDKTVRVWKAESWKNLAVLKLDEAATAVCSTPRVMISMLISYRNAMAIGLENGVVLIYSCREDTLAKWTLELTLDSTLACNSHIFRVLWRPTIDATNPHNRILAICSEDRTLRVVNINLAVG</sequence>
<dbReference type="OrthoDB" id="27911at2759"/>
<evidence type="ECO:0000313" key="13">
    <source>
        <dbReference type="Proteomes" id="UP000076798"/>
    </source>
</evidence>
<comment type="subcellular location">
    <subcellularLocation>
        <location evidence="2">Cytoplasm</location>
    </subcellularLocation>
    <subcellularLocation>
        <location evidence="1">Nucleus</location>
    </subcellularLocation>
</comment>
<feature type="repeat" description="WD" evidence="11">
    <location>
        <begin position="606"/>
        <end position="640"/>
    </location>
</feature>
<dbReference type="PANTHER" id="PTHR44111">
    <property type="entry name" value="ELONGATOR COMPLEX PROTEIN 2"/>
    <property type="match status" value="1"/>
</dbReference>
<feature type="repeat" description="WD" evidence="11">
    <location>
        <begin position="195"/>
        <end position="232"/>
    </location>
</feature>
<name>A0A166BWH1_9AGAM</name>
<dbReference type="PANTHER" id="PTHR44111:SF1">
    <property type="entry name" value="ELONGATOR COMPLEX PROTEIN 2"/>
    <property type="match status" value="1"/>
</dbReference>
<dbReference type="Pfam" id="PF00400">
    <property type="entry name" value="WD40"/>
    <property type="match status" value="6"/>
</dbReference>
<evidence type="ECO:0000313" key="12">
    <source>
        <dbReference type="EMBL" id="KZT36820.1"/>
    </source>
</evidence>
<keyword evidence="13" id="KW-1185">Reference proteome</keyword>
<evidence type="ECO:0000256" key="9">
    <source>
        <dbReference type="ARBA" id="ARBA00022737"/>
    </source>
</evidence>
<evidence type="ECO:0000256" key="6">
    <source>
        <dbReference type="ARBA" id="ARBA00022490"/>
    </source>
</evidence>
<dbReference type="SMART" id="SM00320">
    <property type="entry name" value="WD40"/>
    <property type="match status" value="10"/>
</dbReference>
<evidence type="ECO:0000256" key="11">
    <source>
        <dbReference type="PROSITE-ProRule" id="PRU00221"/>
    </source>
</evidence>
<keyword evidence="9" id="KW-0677">Repeat</keyword>
<keyword evidence="10" id="KW-0539">Nucleus</keyword>
<feature type="repeat" description="WD" evidence="11">
    <location>
        <begin position="98"/>
        <end position="137"/>
    </location>
</feature>
<evidence type="ECO:0000256" key="1">
    <source>
        <dbReference type="ARBA" id="ARBA00004123"/>
    </source>
</evidence>
<evidence type="ECO:0000256" key="7">
    <source>
        <dbReference type="ARBA" id="ARBA00022574"/>
    </source>
</evidence>
<protein>
    <recommendedName>
        <fullName evidence="5">Elongator complex protein 2</fullName>
    </recommendedName>
</protein>
<evidence type="ECO:0000256" key="2">
    <source>
        <dbReference type="ARBA" id="ARBA00004496"/>
    </source>
</evidence>
<evidence type="ECO:0000256" key="10">
    <source>
        <dbReference type="ARBA" id="ARBA00023242"/>
    </source>
</evidence>
<dbReference type="PROSITE" id="PS50082">
    <property type="entry name" value="WD_REPEATS_2"/>
    <property type="match status" value="5"/>
</dbReference>
<dbReference type="InterPro" id="IPR015943">
    <property type="entry name" value="WD40/YVTN_repeat-like_dom_sf"/>
</dbReference>
<dbReference type="InterPro" id="IPR036322">
    <property type="entry name" value="WD40_repeat_dom_sf"/>
</dbReference>
<dbReference type="GO" id="GO:0033588">
    <property type="term" value="C:elongator holoenzyme complex"/>
    <property type="evidence" value="ECO:0007669"/>
    <property type="project" value="InterPro"/>
</dbReference>
<feature type="repeat" description="WD" evidence="11">
    <location>
        <begin position="300"/>
        <end position="337"/>
    </location>
</feature>
<comment type="pathway">
    <text evidence="3">tRNA modification; 5-methoxycarbonylmethyl-2-thiouridine-tRNA biosynthesis.</text>
</comment>
<dbReference type="AlphaFoldDB" id="A0A166BWH1"/>
<dbReference type="SUPFAM" id="SSF50978">
    <property type="entry name" value="WD40 repeat-like"/>
    <property type="match status" value="2"/>
</dbReference>
<keyword evidence="7 11" id="KW-0853">WD repeat</keyword>
<gene>
    <name evidence="12" type="ORF">SISSUDRAFT_988638</name>
</gene>
<dbReference type="PROSITE" id="PS50294">
    <property type="entry name" value="WD_REPEATS_REGION"/>
    <property type="match status" value="4"/>
</dbReference>
<organism evidence="12 13">
    <name type="scientific">Sistotremastrum suecicum HHB10207 ss-3</name>
    <dbReference type="NCBI Taxonomy" id="1314776"/>
    <lineage>
        <taxon>Eukaryota</taxon>
        <taxon>Fungi</taxon>
        <taxon>Dikarya</taxon>
        <taxon>Basidiomycota</taxon>
        <taxon>Agaricomycotina</taxon>
        <taxon>Agaricomycetes</taxon>
        <taxon>Sistotremastrales</taxon>
        <taxon>Sistotremastraceae</taxon>
        <taxon>Sistotremastrum</taxon>
    </lineage>
</organism>
<evidence type="ECO:0000256" key="8">
    <source>
        <dbReference type="ARBA" id="ARBA00022694"/>
    </source>
</evidence>
<dbReference type="Proteomes" id="UP000076798">
    <property type="component" value="Unassembled WGS sequence"/>
</dbReference>